<dbReference type="AlphaFoldDB" id="T1ELK9"/>
<dbReference type="HOGENOM" id="CLU_116457_1_1_1"/>
<dbReference type="Pfam" id="PF13905">
    <property type="entry name" value="Thioredoxin_8"/>
    <property type="match status" value="1"/>
</dbReference>
<reference evidence="3" key="3">
    <citation type="submission" date="2015-06" db="UniProtKB">
        <authorList>
            <consortium name="EnsemblMetazoa"/>
        </authorList>
    </citation>
    <scope>IDENTIFICATION</scope>
</reference>
<dbReference type="SUPFAM" id="SSF52833">
    <property type="entry name" value="Thioredoxin-like"/>
    <property type="match status" value="1"/>
</dbReference>
<proteinExistence type="predicted"/>
<dbReference type="OMA" id="WPAIPYN"/>
<dbReference type="PANTHER" id="PTHR46472">
    <property type="entry name" value="NUCLEOREDOXIN"/>
    <property type="match status" value="1"/>
</dbReference>
<dbReference type="EMBL" id="KB096324">
    <property type="protein sequence ID" value="ESO06420.1"/>
    <property type="molecule type" value="Genomic_DNA"/>
</dbReference>
<protein>
    <recommendedName>
        <fullName evidence="1">Thioredoxin domain-containing protein</fullName>
    </recommendedName>
</protein>
<sequence>MSDIVSLLGKELVDGKKQKISTSSVVESSKVIGLYFSAHWCPPCRMFTPMLKTFYNTYKSSEKLEIIFISSDQDVTQWQEYFSEMPWIALPYEDRAMKEKLSKTFDVRGIPTLIFLDAETGDIISLNGREVVHKHQPGQAFPWNEK</sequence>
<dbReference type="Gene3D" id="3.40.30.10">
    <property type="entry name" value="Glutaredoxin"/>
    <property type="match status" value="1"/>
</dbReference>
<name>T1ELK9_HELRO</name>
<reference evidence="2 4" key="2">
    <citation type="journal article" date="2013" name="Nature">
        <title>Insights into bilaterian evolution from three spiralian genomes.</title>
        <authorList>
            <person name="Simakov O."/>
            <person name="Marletaz F."/>
            <person name="Cho S.J."/>
            <person name="Edsinger-Gonzales E."/>
            <person name="Havlak P."/>
            <person name="Hellsten U."/>
            <person name="Kuo D.H."/>
            <person name="Larsson T."/>
            <person name="Lv J."/>
            <person name="Arendt D."/>
            <person name="Savage R."/>
            <person name="Osoegawa K."/>
            <person name="de Jong P."/>
            <person name="Grimwood J."/>
            <person name="Chapman J.A."/>
            <person name="Shapiro H."/>
            <person name="Aerts A."/>
            <person name="Otillar R.P."/>
            <person name="Terry A.Y."/>
            <person name="Boore J.L."/>
            <person name="Grigoriev I.V."/>
            <person name="Lindberg D.R."/>
            <person name="Seaver E.C."/>
            <person name="Weisblat D.A."/>
            <person name="Putnam N.H."/>
            <person name="Rokhsar D.S."/>
        </authorList>
    </citation>
    <scope>NUCLEOTIDE SEQUENCE</scope>
</reference>
<feature type="domain" description="Thioredoxin" evidence="1">
    <location>
        <begin position="1"/>
        <end position="137"/>
    </location>
</feature>
<dbReference type="GO" id="GO:0030178">
    <property type="term" value="P:negative regulation of Wnt signaling pathway"/>
    <property type="evidence" value="ECO:0000318"/>
    <property type="project" value="GO_Central"/>
</dbReference>
<dbReference type="CTD" id="20197459"/>
<gene>
    <name evidence="3" type="primary">20197459</name>
    <name evidence="2" type="ORF">HELRODRAFT_155703</name>
</gene>
<evidence type="ECO:0000313" key="4">
    <source>
        <dbReference type="Proteomes" id="UP000015101"/>
    </source>
</evidence>
<dbReference type="GO" id="GO:0005634">
    <property type="term" value="C:nucleus"/>
    <property type="evidence" value="ECO:0000318"/>
    <property type="project" value="GO_Central"/>
</dbReference>
<dbReference type="PROSITE" id="PS51352">
    <property type="entry name" value="THIOREDOXIN_2"/>
    <property type="match status" value="1"/>
</dbReference>
<dbReference type="EMBL" id="AMQM01000631">
    <property type="status" value="NOT_ANNOTATED_CDS"/>
    <property type="molecule type" value="Genomic_DNA"/>
</dbReference>
<dbReference type="EnsemblMetazoa" id="HelroT155703">
    <property type="protein sequence ID" value="HelroP155703"/>
    <property type="gene ID" value="HelroG155703"/>
</dbReference>
<dbReference type="GO" id="GO:0004791">
    <property type="term" value="F:thioredoxin-disulfide reductase (NADPH) activity"/>
    <property type="evidence" value="ECO:0000318"/>
    <property type="project" value="GO_Central"/>
</dbReference>
<dbReference type="InterPro" id="IPR013766">
    <property type="entry name" value="Thioredoxin_domain"/>
</dbReference>
<dbReference type="OrthoDB" id="409136at2759"/>
<dbReference type="InParanoid" id="T1ELK9"/>
<evidence type="ECO:0000259" key="1">
    <source>
        <dbReference type="PROSITE" id="PS51352"/>
    </source>
</evidence>
<accession>T1ELK9</accession>
<dbReference type="GeneID" id="20197459"/>
<dbReference type="RefSeq" id="XP_009015788.1">
    <property type="nucleotide sequence ID" value="XM_009017540.1"/>
</dbReference>
<organism evidence="3 4">
    <name type="scientific">Helobdella robusta</name>
    <name type="common">Californian leech</name>
    <dbReference type="NCBI Taxonomy" id="6412"/>
    <lineage>
        <taxon>Eukaryota</taxon>
        <taxon>Metazoa</taxon>
        <taxon>Spiralia</taxon>
        <taxon>Lophotrochozoa</taxon>
        <taxon>Annelida</taxon>
        <taxon>Clitellata</taxon>
        <taxon>Hirudinea</taxon>
        <taxon>Rhynchobdellida</taxon>
        <taxon>Glossiphoniidae</taxon>
        <taxon>Helobdella</taxon>
    </lineage>
</organism>
<dbReference type="STRING" id="6412.T1ELK9"/>
<dbReference type="eggNOG" id="KOG2501">
    <property type="taxonomic scope" value="Eukaryota"/>
</dbReference>
<keyword evidence="4" id="KW-1185">Reference proteome</keyword>
<reference evidence="4" key="1">
    <citation type="submission" date="2012-12" db="EMBL/GenBank/DDBJ databases">
        <authorList>
            <person name="Hellsten U."/>
            <person name="Grimwood J."/>
            <person name="Chapman J.A."/>
            <person name="Shapiro H."/>
            <person name="Aerts A."/>
            <person name="Otillar R.P."/>
            <person name="Terry A.Y."/>
            <person name="Boore J.L."/>
            <person name="Simakov O."/>
            <person name="Marletaz F."/>
            <person name="Cho S.-J."/>
            <person name="Edsinger-Gonzales E."/>
            <person name="Havlak P."/>
            <person name="Kuo D.-H."/>
            <person name="Larsson T."/>
            <person name="Lv J."/>
            <person name="Arendt D."/>
            <person name="Savage R."/>
            <person name="Osoegawa K."/>
            <person name="de Jong P."/>
            <person name="Lindberg D.R."/>
            <person name="Seaver E.C."/>
            <person name="Weisblat D.A."/>
            <person name="Putnam N.H."/>
            <person name="Grigoriev I.V."/>
            <person name="Rokhsar D.S."/>
        </authorList>
    </citation>
    <scope>NUCLEOTIDE SEQUENCE</scope>
</reference>
<dbReference type="PANTHER" id="PTHR46472:SF1">
    <property type="entry name" value="NUCLEOREDOXIN"/>
    <property type="match status" value="1"/>
</dbReference>
<dbReference type="GO" id="GO:0031397">
    <property type="term" value="P:negative regulation of protein ubiquitination"/>
    <property type="evidence" value="ECO:0000318"/>
    <property type="project" value="GO_Central"/>
</dbReference>
<dbReference type="InterPro" id="IPR036249">
    <property type="entry name" value="Thioredoxin-like_sf"/>
</dbReference>
<evidence type="ECO:0000313" key="3">
    <source>
        <dbReference type="EnsemblMetazoa" id="HelroP155703"/>
    </source>
</evidence>
<dbReference type="KEGG" id="hro:HELRODRAFT_155703"/>
<dbReference type="Proteomes" id="UP000015101">
    <property type="component" value="Unassembled WGS sequence"/>
</dbReference>
<evidence type="ECO:0000313" key="2">
    <source>
        <dbReference type="EMBL" id="ESO06420.1"/>
    </source>
</evidence>
<dbReference type="InterPro" id="IPR012336">
    <property type="entry name" value="Thioredoxin-like_fold"/>
</dbReference>